<reference evidence="10" key="1">
    <citation type="submission" date="2021-01" db="EMBL/GenBank/DDBJ databases">
        <title>Whole genome shotgun sequence of Actinoplanes siamensis NBRC 109076.</title>
        <authorList>
            <person name="Komaki H."/>
            <person name="Tamura T."/>
        </authorList>
    </citation>
    <scope>NUCLEOTIDE SEQUENCE</scope>
    <source>
        <strain evidence="10">NBRC 109076</strain>
    </source>
</reference>
<feature type="transmembrane region" description="Helical" evidence="9">
    <location>
        <begin position="408"/>
        <end position="425"/>
    </location>
</feature>
<comment type="caution">
    <text evidence="10">The sequence shown here is derived from an EMBL/GenBank/DDBJ whole genome shotgun (WGS) entry which is preliminary data.</text>
</comment>
<evidence type="ECO:0000256" key="3">
    <source>
        <dbReference type="ARBA" id="ARBA00022676"/>
    </source>
</evidence>
<gene>
    <name evidence="10" type="ORF">Asi03nite_63880</name>
</gene>
<keyword evidence="4" id="KW-0808">Transferase</keyword>
<dbReference type="GO" id="GO:0016763">
    <property type="term" value="F:pentosyltransferase activity"/>
    <property type="evidence" value="ECO:0007669"/>
    <property type="project" value="TreeGrafter"/>
</dbReference>
<dbReference type="GO" id="GO:0005886">
    <property type="term" value="C:plasma membrane"/>
    <property type="evidence" value="ECO:0007669"/>
    <property type="project" value="UniProtKB-SubCell"/>
</dbReference>
<keyword evidence="5 9" id="KW-0812">Transmembrane</keyword>
<evidence type="ECO:0000256" key="1">
    <source>
        <dbReference type="ARBA" id="ARBA00004651"/>
    </source>
</evidence>
<feature type="transmembrane region" description="Helical" evidence="9">
    <location>
        <begin position="276"/>
        <end position="296"/>
    </location>
</feature>
<feature type="transmembrane region" description="Helical" evidence="9">
    <location>
        <begin position="370"/>
        <end position="388"/>
    </location>
</feature>
<dbReference type="Proteomes" id="UP000629619">
    <property type="component" value="Unassembled WGS sequence"/>
</dbReference>
<sequence length="587" mass="63655">MAEPMTTFLPAGEPPTERLVTTATEPPTERLLTDTEEPPTERLVTLTQEIRIRHAKRLRHVGDRPAGRRPDRAMLAVALAATVLAVAACVYFYRTDRILGYHDTYSHLEISRRLLVGRTTGIAQLGAIWLPLPHLLQSLLAWNTTLYTTGLAGSIVSMTAFVACAVLIYRIVLVYRPDRTAPAVTGAAVFMLGANLLHHQATSMDELPFYAFALAATYGMIRWADTGRPNHLLYASIASMLAMLCRYEGWFLAGMLAVAVPVIARRTGHSWRDTRGLTGMFAVFGVLTSSIGWMLYNWMIAGSPLNFLNGPNSSADQMARRTTDVETGSLSKTLHAYGGALVADHGLVLLGLAAAGLVVFLAGERLSPRSLPIFALGSIVPFFLYTIYRGQAPIGMPPVNEYVLNARFALVAALPAAVLVGYLIARLPRRAVLVASVLVVAGLAGLSATAFRRGDLVSVQEVTEDLSAQRDQVRVATFLREHTDGPIMLSLIGNERAAFPVLDRVIYDGTKVGRRNVWGQALKSPLSAGAEVVLMRGAGPRGADQVYDALHGTPAMDAYHVVYRADGYLVYELTVVPVGQTGSHVRR</sequence>
<keyword evidence="2" id="KW-1003">Cell membrane</keyword>
<keyword evidence="6 9" id="KW-1133">Transmembrane helix</keyword>
<dbReference type="PANTHER" id="PTHR33908">
    <property type="entry name" value="MANNOSYLTRANSFERASE YKCB-RELATED"/>
    <property type="match status" value="1"/>
</dbReference>
<evidence type="ECO:0000313" key="10">
    <source>
        <dbReference type="EMBL" id="GIF08850.1"/>
    </source>
</evidence>
<evidence type="ECO:0000256" key="7">
    <source>
        <dbReference type="ARBA" id="ARBA00023136"/>
    </source>
</evidence>
<evidence type="ECO:0000256" key="2">
    <source>
        <dbReference type="ARBA" id="ARBA00022475"/>
    </source>
</evidence>
<accession>A0A919NDZ5</accession>
<evidence type="ECO:0000256" key="8">
    <source>
        <dbReference type="SAM" id="MobiDB-lite"/>
    </source>
</evidence>
<feature type="transmembrane region" description="Helical" evidence="9">
    <location>
        <begin position="114"/>
        <end position="132"/>
    </location>
</feature>
<keyword evidence="7 9" id="KW-0472">Membrane</keyword>
<comment type="subcellular location">
    <subcellularLocation>
        <location evidence="1">Cell membrane</location>
        <topology evidence="1">Multi-pass membrane protein</topology>
    </subcellularLocation>
</comment>
<feature type="transmembrane region" description="Helical" evidence="9">
    <location>
        <begin position="432"/>
        <end position="451"/>
    </location>
</feature>
<dbReference type="InterPro" id="IPR050297">
    <property type="entry name" value="LipidA_mod_glycosyltrf_83"/>
</dbReference>
<organism evidence="10 11">
    <name type="scientific">Actinoplanes siamensis</name>
    <dbReference type="NCBI Taxonomy" id="1223317"/>
    <lineage>
        <taxon>Bacteria</taxon>
        <taxon>Bacillati</taxon>
        <taxon>Actinomycetota</taxon>
        <taxon>Actinomycetes</taxon>
        <taxon>Micromonosporales</taxon>
        <taxon>Micromonosporaceae</taxon>
        <taxon>Actinoplanes</taxon>
    </lineage>
</organism>
<feature type="region of interest" description="Disordered" evidence="8">
    <location>
        <begin position="1"/>
        <end position="31"/>
    </location>
</feature>
<evidence type="ECO:0000256" key="6">
    <source>
        <dbReference type="ARBA" id="ARBA00022989"/>
    </source>
</evidence>
<evidence type="ECO:0000256" key="5">
    <source>
        <dbReference type="ARBA" id="ARBA00022692"/>
    </source>
</evidence>
<evidence type="ECO:0000313" key="11">
    <source>
        <dbReference type="Proteomes" id="UP000629619"/>
    </source>
</evidence>
<evidence type="ECO:0000256" key="9">
    <source>
        <dbReference type="SAM" id="Phobius"/>
    </source>
</evidence>
<evidence type="ECO:0008006" key="12">
    <source>
        <dbReference type="Google" id="ProtNLM"/>
    </source>
</evidence>
<proteinExistence type="predicted"/>
<dbReference type="AlphaFoldDB" id="A0A919NDZ5"/>
<evidence type="ECO:0000256" key="4">
    <source>
        <dbReference type="ARBA" id="ARBA00022679"/>
    </source>
</evidence>
<feature type="transmembrane region" description="Helical" evidence="9">
    <location>
        <begin position="236"/>
        <end position="264"/>
    </location>
</feature>
<feature type="transmembrane region" description="Helical" evidence="9">
    <location>
        <begin position="73"/>
        <end position="93"/>
    </location>
</feature>
<keyword evidence="3" id="KW-0328">Glycosyltransferase</keyword>
<dbReference type="PANTHER" id="PTHR33908:SF11">
    <property type="entry name" value="MEMBRANE PROTEIN"/>
    <property type="match status" value="1"/>
</dbReference>
<keyword evidence="11" id="KW-1185">Reference proteome</keyword>
<feature type="transmembrane region" description="Helical" evidence="9">
    <location>
        <begin position="144"/>
        <end position="169"/>
    </location>
</feature>
<dbReference type="GO" id="GO:0009103">
    <property type="term" value="P:lipopolysaccharide biosynthetic process"/>
    <property type="evidence" value="ECO:0007669"/>
    <property type="project" value="UniProtKB-ARBA"/>
</dbReference>
<dbReference type="EMBL" id="BOMW01000068">
    <property type="protein sequence ID" value="GIF08850.1"/>
    <property type="molecule type" value="Genomic_DNA"/>
</dbReference>
<name>A0A919NDZ5_9ACTN</name>
<feature type="transmembrane region" description="Helical" evidence="9">
    <location>
        <begin position="336"/>
        <end position="363"/>
    </location>
</feature>
<protein>
    <recommendedName>
        <fullName evidence="12">Glycosyltransferase RgtA/B/C/D-like domain-containing protein</fullName>
    </recommendedName>
</protein>